<dbReference type="EMBL" id="JBHSOF010000034">
    <property type="protein sequence ID" value="MFC5666009.1"/>
    <property type="molecule type" value="Genomic_DNA"/>
</dbReference>
<keyword evidence="2" id="KW-1185">Reference proteome</keyword>
<evidence type="ECO:0000313" key="1">
    <source>
        <dbReference type="EMBL" id="MFC5666009.1"/>
    </source>
</evidence>
<organism evidence="1 2">
    <name type="scientific">Kitasatospora misakiensis</name>
    <dbReference type="NCBI Taxonomy" id="67330"/>
    <lineage>
        <taxon>Bacteria</taxon>
        <taxon>Bacillati</taxon>
        <taxon>Actinomycetota</taxon>
        <taxon>Actinomycetes</taxon>
        <taxon>Kitasatosporales</taxon>
        <taxon>Streptomycetaceae</taxon>
        <taxon>Kitasatospora</taxon>
    </lineage>
</organism>
<gene>
    <name evidence="1" type="ORF">ACFP3U_23900</name>
</gene>
<dbReference type="Proteomes" id="UP001595975">
    <property type="component" value="Unassembled WGS sequence"/>
</dbReference>
<sequence length="137" mass="14489">MADRVSVVALGIAAVARLAWCAWQLRGTFLADRPQDVGEPHQVVSQRPILIGEQILQVLPGFGELPDGQAARLLDNVVELVGRDRPEVVVVQGDGSARRGGFDVTEQQAIAENTAAMAQIRTALQTQVNAAAAALNG</sequence>
<proteinExistence type="predicted"/>
<accession>A0ABW0X9P2</accession>
<reference evidence="2" key="1">
    <citation type="journal article" date="2019" name="Int. J. Syst. Evol. Microbiol.">
        <title>The Global Catalogue of Microorganisms (GCM) 10K type strain sequencing project: providing services to taxonomists for standard genome sequencing and annotation.</title>
        <authorList>
            <consortium name="The Broad Institute Genomics Platform"/>
            <consortium name="The Broad Institute Genome Sequencing Center for Infectious Disease"/>
            <person name="Wu L."/>
            <person name="Ma J."/>
        </authorList>
    </citation>
    <scope>NUCLEOTIDE SEQUENCE [LARGE SCALE GENOMIC DNA]</scope>
    <source>
        <strain evidence="2">CGMCC 4.1437</strain>
    </source>
</reference>
<dbReference type="RefSeq" id="WP_380227681.1">
    <property type="nucleotide sequence ID" value="NZ_JBHSOF010000034.1"/>
</dbReference>
<comment type="caution">
    <text evidence="1">The sequence shown here is derived from an EMBL/GenBank/DDBJ whole genome shotgun (WGS) entry which is preliminary data.</text>
</comment>
<protein>
    <submittedName>
        <fullName evidence="1">Uncharacterized protein</fullName>
    </submittedName>
</protein>
<evidence type="ECO:0000313" key="2">
    <source>
        <dbReference type="Proteomes" id="UP001595975"/>
    </source>
</evidence>
<name>A0ABW0X9P2_9ACTN</name>